<evidence type="ECO:0000256" key="7">
    <source>
        <dbReference type="ARBA" id="ARBA00048478"/>
    </source>
</evidence>
<dbReference type="GO" id="GO:0005829">
    <property type="term" value="C:cytosol"/>
    <property type="evidence" value="ECO:0007669"/>
    <property type="project" value="TreeGrafter"/>
</dbReference>
<dbReference type="PANTHER" id="PTHR21299:SF2">
    <property type="entry name" value="CYTIDYLATE KINASE"/>
    <property type="match status" value="1"/>
</dbReference>
<evidence type="ECO:0000313" key="11">
    <source>
        <dbReference type="Proteomes" id="UP000063781"/>
    </source>
</evidence>
<name>A0A109UGZ4_9FIRM</name>
<comment type="subcellular location">
    <subcellularLocation>
        <location evidence="8">Cytoplasm</location>
    </subcellularLocation>
</comment>
<comment type="catalytic activity">
    <reaction evidence="6 8">
        <text>dCMP + ATP = dCDP + ADP</text>
        <dbReference type="Rhea" id="RHEA:25094"/>
        <dbReference type="ChEBI" id="CHEBI:30616"/>
        <dbReference type="ChEBI" id="CHEBI:57566"/>
        <dbReference type="ChEBI" id="CHEBI:58593"/>
        <dbReference type="ChEBI" id="CHEBI:456216"/>
        <dbReference type="EC" id="2.7.4.25"/>
    </reaction>
</comment>
<dbReference type="Pfam" id="PF02224">
    <property type="entry name" value="Cytidylate_kin"/>
    <property type="match status" value="1"/>
</dbReference>
<evidence type="ECO:0000256" key="2">
    <source>
        <dbReference type="ARBA" id="ARBA00022679"/>
    </source>
</evidence>
<keyword evidence="5 8" id="KW-0067">ATP-binding</keyword>
<dbReference type="STRING" id="1514105.AOC36_04960"/>
<dbReference type="GO" id="GO:0015949">
    <property type="term" value="P:nucleobase-containing small molecule interconversion"/>
    <property type="evidence" value="ECO:0007669"/>
    <property type="project" value="TreeGrafter"/>
</dbReference>
<keyword evidence="4 8" id="KW-0418">Kinase</keyword>
<reference evidence="10 11" key="1">
    <citation type="submission" date="2015-10" db="EMBL/GenBank/DDBJ databases">
        <title>Erysipelothrix larvae sp. LV19 isolated from the larval gut of the rhinoceros beetle, Trypoxylus dichotomus.</title>
        <authorList>
            <person name="Lim S."/>
            <person name="Kim B.-C."/>
        </authorList>
    </citation>
    <scope>NUCLEOTIDE SEQUENCE [LARGE SCALE GENOMIC DNA]</scope>
    <source>
        <strain evidence="10 11">LV19</strain>
    </source>
</reference>
<evidence type="ECO:0000256" key="4">
    <source>
        <dbReference type="ARBA" id="ARBA00022777"/>
    </source>
</evidence>
<feature type="domain" description="Cytidylate kinase" evidence="9">
    <location>
        <begin position="4"/>
        <end position="214"/>
    </location>
</feature>
<dbReference type="InterPro" id="IPR003136">
    <property type="entry name" value="Cytidylate_kin"/>
</dbReference>
<dbReference type="GO" id="GO:0036430">
    <property type="term" value="F:CMP kinase activity"/>
    <property type="evidence" value="ECO:0007669"/>
    <property type="project" value="RHEA"/>
</dbReference>
<protein>
    <recommendedName>
        <fullName evidence="8">Cytidylate kinase</fullName>
        <shortName evidence="8">CK</shortName>
        <ecNumber evidence="8">2.7.4.25</ecNumber>
    </recommendedName>
    <alternativeName>
        <fullName evidence="8">Cytidine monophosphate kinase</fullName>
        <shortName evidence="8">CMP kinase</shortName>
    </alternativeName>
</protein>
<accession>A0A109UGZ4</accession>
<gene>
    <name evidence="8" type="primary">cmk</name>
    <name evidence="10" type="ORF">AOC36_04960</name>
</gene>
<keyword evidence="8" id="KW-0963">Cytoplasm</keyword>
<keyword evidence="3 8" id="KW-0547">Nucleotide-binding</keyword>
<evidence type="ECO:0000256" key="3">
    <source>
        <dbReference type="ARBA" id="ARBA00022741"/>
    </source>
</evidence>
<proteinExistence type="inferred from homology"/>
<dbReference type="CDD" id="cd02020">
    <property type="entry name" value="CMPK"/>
    <property type="match status" value="1"/>
</dbReference>
<evidence type="ECO:0000256" key="5">
    <source>
        <dbReference type="ARBA" id="ARBA00022840"/>
    </source>
</evidence>
<dbReference type="AlphaFoldDB" id="A0A109UGZ4"/>
<dbReference type="KEGG" id="erl:AOC36_04960"/>
<dbReference type="SUPFAM" id="SSF52540">
    <property type="entry name" value="P-loop containing nucleoside triphosphate hydrolases"/>
    <property type="match status" value="1"/>
</dbReference>
<dbReference type="InterPro" id="IPR011994">
    <property type="entry name" value="Cytidylate_kinase_dom"/>
</dbReference>
<evidence type="ECO:0000256" key="1">
    <source>
        <dbReference type="ARBA" id="ARBA00009427"/>
    </source>
</evidence>
<dbReference type="NCBIfam" id="TIGR00017">
    <property type="entry name" value="cmk"/>
    <property type="match status" value="1"/>
</dbReference>
<organism evidence="10 11">
    <name type="scientific">Erysipelothrix larvae</name>
    <dbReference type="NCBI Taxonomy" id="1514105"/>
    <lineage>
        <taxon>Bacteria</taxon>
        <taxon>Bacillati</taxon>
        <taxon>Bacillota</taxon>
        <taxon>Erysipelotrichia</taxon>
        <taxon>Erysipelotrichales</taxon>
        <taxon>Erysipelotrichaceae</taxon>
        <taxon>Erysipelothrix</taxon>
    </lineage>
</organism>
<dbReference type="InterPro" id="IPR027417">
    <property type="entry name" value="P-loop_NTPase"/>
</dbReference>
<sequence>MFNIAIDGPSASGKSTIAKQLARILNFTHIDTGAMYRAIAYQCLKNKIDLNDEIGCTEVANHSVIELLSNGEVFINDMNVTQAIRHEKVSQGASAVSRFKGVRQRLVEMQQEMAKSKGFVMDGRDITSVVLPDAEVKIFQTADVAVRAKRRYDQLIANGANVEYDDVYTDLVNRDYQDTHRDESPLMKVDNAVEIDTTYLSIEESVALIMEIIESRGLK</sequence>
<evidence type="ECO:0000256" key="8">
    <source>
        <dbReference type="HAMAP-Rule" id="MF_00238"/>
    </source>
</evidence>
<dbReference type="Proteomes" id="UP000063781">
    <property type="component" value="Chromosome"/>
</dbReference>
<dbReference type="Gene3D" id="3.40.50.300">
    <property type="entry name" value="P-loop containing nucleotide triphosphate hydrolases"/>
    <property type="match status" value="1"/>
</dbReference>
<keyword evidence="11" id="KW-1185">Reference proteome</keyword>
<evidence type="ECO:0000313" key="10">
    <source>
        <dbReference type="EMBL" id="AMC93348.1"/>
    </source>
</evidence>
<feature type="binding site" evidence="8">
    <location>
        <begin position="8"/>
        <end position="16"/>
    </location>
    <ligand>
        <name>ATP</name>
        <dbReference type="ChEBI" id="CHEBI:30616"/>
    </ligand>
</feature>
<dbReference type="HAMAP" id="MF_00238">
    <property type="entry name" value="Cytidyl_kinase_type1"/>
    <property type="match status" value="1"/>
</dbReference>
<comment type="catalytic activity">
    <reaction evidence="7 8">
        <text>CMP + ATP = CDP + ADP</text>
        <dbReference type="Rhea" id="RHEA:11600"/>
        <dbReference type="ChEBI" id="CHEBI:30616"/>
        <dbReference type="ChEBI" id="CHEBI:58069"/>
        <dbReference type="ChEBI" id="CHEBI:60377"/>
        <dbReference type="ChEBI" id="CHEBI:456216"/>
        <dbReference type="EC" id="2.7.4.25"/>
    </reaction>
</comment>
<dbReference type="OrthoDB" id="9807434at2"/>
<dbReference type="RefSeq" id="WP_067632033.1">
    <property type="nucleotide sequence ID" value="NZ_CP013213.1"/>
</dbReference>
<comment type="similarity">
    <text evidence="1 8">Belongs to the cytidylate kinase family. Type 1 subfamily.</text>
</comment>
<dbReference type="GO" id="GO:0005524">
    <property type="term" value="F:ATP binding"/>
    <property type="evidence" value="ECO:0007669"/>
    <property type="project" value="UniProtKB-UniRule"/>
</dbReference>
<dbReference type="GO" id="GO:0036431">
    <property type="term" value="F:dCMP kinase activity"/>
    <property type="evidence" value="ECO:0007669"/>
    <property type="project" value="InterPro"/>
</dbReference>
<dbReference type="EMBL" id="CP013213">
    <property type="protein sequence ID" value="AMC93348.1"/>
    <property type="molecule type" value="Genomic_DNA"/>
</dbReference>
<dbReference type="GO" id="GO:0006220">
    <property type="term" value="P:pyrimidine nucleotide metabolic process"/>
    <property type="evidence" value="ECO:0007669"/>
    <property type="project" value="UniProtKB-UniRule"/>
</dbReference>
<evidence type="ECO:0000256" key="6">
    <source>
        <dbReference type="ARBA" id="ARBA00047615"/>
    </source>
</evidence>
<dbReference type="EC" id="2.7.4.25" evidence="8"/>
<dbReference type="PANTHER" id="PTHR21299">
    <property type="entry name" value="CYTIDYLATE KINASE/PANTOATE-BETA-ALANINE LIGASE"/>
    <property type="match status" value="1"/>
</dbReference>
<keyword evidence="2 8" id="KW-0808">Transferase</keyword>
<evidence type="ECO:0000259" key="9">
    <source>
        <dbReference type="Pfam" id="PF02224"/>
    </source>
</evidence>